<evidence type="ECO:0000256" key="7">
    <source>
        <dbReference type="ARBA" id="ARBA00022801"/>
    </source>
</evidence>
<evidence type="ECO:0000256" key="12">
    <source>
        <dbReference type="ARBA" id="ARBA00023268"/>
    </source>
</evidence>
<dbReference type="Pfam" id="PF06827">
    <property type="entry name" value="zf-FPG_IleRS"/>
    <property type="match status" value="1"/>
</dbReference>
<dbReference type="PANTHER" id="PTHR42697:SF3">
    <property type="entry name" value="ENDONUCLEASE 8 1"/>
    <property type="match status" value="1"/>
</dbReference>
<dbReference type="InterPro" id="IPR012319">
    <property type="entry name" value="FPG_cat"/>
</dbReference>
<dbReference type="PROSITE" id="PS51068">
    <property type="entry name" value="FPG_CAT"/>
    <property type="match status" value="1"/>
</dbReference>
<evidence type="ECO:0000256" key="9">
    <source>
        <dbReference type="ARBA" id="ARBA00023125"/>
    </source>
</evidence>
<reference evidence="18 19" key="1">
    <citation type="submission" date="2020-07" db="EMBL/GenBank/DDBJ databases">
        <title>Sequencing the genomes of 1000 actinobacteria strains.</title>
        <authorList>
            <person name="Klenk H.-P."/>
        </authorList>
    </citation>
    <scope>NUCLEOTIDE SEQUENCE [LARGE SCALE GENOMIC DNA]</scope>
    <source>
        <strain evidence="18 19">DSM 43461</strain>
    </source>
</reference>
<comment type="catalytic activity">
    <reaction evidence="14">
        <text>2'-deoxyribonucleotide-(2'-deoxyribose 5'-phosphate)-2'-deoxyribonucleotide-DNA = a 3'-end 2'-deoxyribonucleotide-(2,3-dehydro-2,3-deoxyribose 5'-phosphate)-DNA + a 5'-end 5'-phospho-2'-deoxyribonucleoside-DNA + H(+)</text>
        <dbReference type="Rhea" id="RHEA:66592"/>
        <dbReference type="Rhea" id="RHEA-COMP:13180"/>
        <dbReference type="Rhea" id="RHEA-COMP:16897"/>
        <dbReference type="Rhea" id="RHEA-COMP:17067"/>
        <dbReference type="ChEBI" id="CHEBI:15378"/>
        <dbReference type="ChEBI" id="CHEBI:136412"/>
        <dbReference type="ChEBI" id="CHEBI:157695"/>
        <dbReference type="ChEBI" id="CHEBI:167181"/>
        <dbReference type="EC" id="4.2.99.18"/>
    </reaction>
</comment>
<organism evidence="18 19">
    <name type="scientific">Actinomadura citrea</name>
    <dbReference type="NCBI Taxonomy" id="46158"/>
    <lineage>
        <taxon>Bacteria</taxon>
        <taxon>Bacillati</taxon>
        <taxon>Actinomycetota</taxon>
        <taxon>Actinomycetes</taxon>
        <taxon>Streptosporangiales</taxon>
        <taxon>Thermomonosporaceae</taxon>
        <taxon>Actinomadura</taxon>
    </lineage>
</organism>
<keyword evidence="18" id="KW-0540">Nuclease</keyword>
<comment type="similarity">
    <text evidence="2">Belongs to the FPG family.</text>
</comment>
<keyword evidence="4" id="KW-0479">Metal-binding</keyword>
<dbReference type="EMBL" id="JACCBT010000001">
    <property type="protein sequence ID" value="NYE13909.1"/>
    <property type="molecule type" value="Genomic_DNA"/>
</dbReference>
<evidence type="ECO:0000256" key="3">
    <source>
        <dbReference type="ARBA" id="ARBA00012720"/>
    </source>
</evidence>
<dbReference type="GO" id="GO:0006284">
    <property type="term" value="P:base-excision repair"/>
    <property type="evidence" value="ECO:0007669"/>
    <property type="project" value="InterPro"/>
</dbReference>
<evidence type="ECO:0000256" key="13">
    <source>
        <dbReference type="ARBA" id="ARBA00023295"/>
    </source>
</evidence>
<dbReference type="SUPFAM" id="SSF46946">
    <property type="entry name" value="S13-like H2TH domain"/>
    <property type="match status" value="1"/>
</dbReference>
<dbReference type="Gene3D" id="3.20.190.10">
    <property type="entry name" value="MutM-like, N-terminal"/>
    <property type="match status" value="1"/>
</dbReference>
<comment type="cofactor">
    <cofactor evidence="1">
        <name>Zn(2+)</name>
        <dbReference type="ChEBI" id="CHEBI:29105"/>
    </cofactor>
</comment>
<dbReference type="GO" id="GO:0006979">
    <property type="term" value="P:response to oxidative stress"/>
    <property type="evidence" value="ECO:0007669"/>
    <property type="project" value="UniProtKB-ARBA"/>
</dbReference>
<comment type="caution">
    <text evidence="18">The sequence shown here is derived from an EMBL/GenBank/DDBJ whole genome shotgun (WGS) entry which is preliminary data.</text>
</comment>
<dbReference type="PROSITE" id="PS01242">
    <property type="entry name" value="ZF_FPG_1"/>
    <property type="match status" value="1"/>
</dbReference>
<evidence type="ECO:0000256" key="8">
    <source>
        <dbReference type="ARBA" id="ARBA00022833"/>
    </source>
</evidence>
<dbReference type="GO" id="GO:0003684">
    <property type="term" value="F:damaged DNA binding"/>
    <property type="evidence" value="ECO:0007669"/>
    <property type="project" value="InterPro"/>
</dbReference>
<proteinExistence type="inferred from homology"/>
<evidence type="ECO:0000256" key="14">
    <source>
        <dbReference type="ARBA" id="ARBA00044632"/>
    </source>
</evidence>
<dbReference type="InterPro" id="IPR015886">
    <property type="entry name" value="H2TH_FPG"/>
</dbReference>
<keyword evidence="12" id="KW-0511">Multifunctional enzyme</keyword>
<dbReference type="GO" id="GO:0008534">
    <property type="term" value="F:oxidized purine nucleobase lesion DNA N-glycosylase activity"/>
    <property type="evidence" value="ECO:0007669"/>
    <property type="project" value="UniProtKB-ARBA"/>
</dbReference>
<dbReference type="PROSITE" id="PS51066">
    <property type="entry name" value="ZF_FPG_2"/>
    <property type="match status" value="1"/>
</dbReference>
<dbReference type="InterPro" id="IPR000214">
    <property type="entry name" value="Znf_DNA_glyclase/AP_lyase"/>
</dbReference>
<keyword evidence="10" id="KW-0234">DNA repair</keyword>
<evidence type="ECO:0000313" key="18">
    <source>
        <dbReference type="EMBL" id="NYE13909.1"/>
    </source>
</evidence>
<keyword evidence="6 15" id="KW-0863">Zinc-finger</keyword>
<dbReference type="PANTHER" id="PTHR42697">
    <property type="entry name" value="ENDONUCLEASE 8"/>
    <property type="match status" value="1"/>
</dbReference>
<feature type="domain" description="FPG-type" evidence="16">
    <location>
        <begin position="234"/>
        <end position="268"/>
    </location>
</feature>
<dbReference type="GO" id="GO:0003690">
    <property type="term" value="F:double-stranded DNA binding"/>
    <property type="evidence" value="ECO:0007669"/>
    <property type="project" value="UniProtKB-ARBA"/>
</dbReference>
<keyword evidence="8" id="KW-0862">Zinc</keyword>
<evidence type="ECO:0000313" key="19">
    <source>
        <dbReference type="Proteomes" id="UP000591272"/>
    </source>
</evidence>
<keyword evidence="5" id="KW-0227">DNA damage</keyword>
<name>A0A7Y9GCC4_9ACTN</name>
<keyword evidence="13 18" id="KW-0326">Glycosidase</keyword>
<gene>
    <name evidence="18" type="ORF">BJ999_004205</name>
</gene>
<evidence type="ECO:0000256" key="4">
    <source>
        <dbReference type="ARBA" id="ARBA00022723"/>
    </source>
</evidence>
<keyword evidence="19" id="KW-1185">Reference proteome</keyword>
<dbReference type="GO" id="GO:0140078">
    <property type="term" value="F:class I DNA-(apurinic or apyrimidinic site) endonuclease activity"/>
    <property type="evidence" value="ECO:0007669"/>
    <property type="project" value="UniProtKB-EC"/>
</dbReference>
<evidence type="ECO:0000256" key="5">
    <source>
        <dbReference type="ARBA" id="ARBA00022763"/>
    </source>
</evidence>
<dbReference type="FunFam" id="1.10.8.50:FF:000003">
    <property type="entry name" value="Formamidopyrimidine-DNA glycosylase"/>
    <property type="match status" value="1"/>
</dbReference>
<dbReference type="EC" id="4.2.99.18" evidence="3"/>
<accession>A0A7Y9GCC4</accession>
<keyword evidence="11 18" id="KW-0456">Lyase</keyword>
<evidence type="ECO:0000256" key="11">
    <source>
        <dbReference type="ARBA" id="ARBA00023239"/>
    </source>
</evidence>
<protein>
    <recommendedName>
        <fullName evidence="3">DNA-(apurinic or apyrimidinic site) lyase</fullName>
        <ecNumber evidence="3">4.2.99.18</ecNumber>
    </recommendedName>
</protein>
<dbReference type="CDD" id="cd08970">
    <property type="entry name" value="AcNei1_N"/>
    <property type="match status" value="1"/>
</dbReference>
<dbReference type="RefSeq" id="WP_179834874.1">
    <property type="nucleotide sequence ID" value="NZ_BMRD01000019.1"/>
</dbReference>
<evidence type="ECO:0000256" key="6">
    <source>
        <dbReference type="ARBA" id="ARBA00022771"/>
    </source>
</evidence>
<dbReference type="Gene3D" id="1.10.8.50">
    <property type="match status" value="1"/>
</dbReference>
<dbReference type="InterPro" id="IPR010979">
    <property type="entry name" value="Ribosomal_uS13-like_H2TH"/>
</dbReference>
<evidence type="ECO:0000259" key="17">
    <source>
        <dbReference type="PROSITE" id="PS51068"/>
    </source>
</evidence>
<dbReference type="InterPro" id="IPR015887">
    <property type="entry name" value="DNA_glyclase_Znf_dom_DNA_BS"/>
</dbReference>
<dbReference type="SUPFAM" id="SSF57716">
    <property type="entry name" value="Glucocorticoid receptor-like (DNA-binding domain)"/>
    <property type="match status" value="1"/>
</dbReference>
<evidence type="ECO:0000256" key="15">
    <source>
        <dbReference type="PROSITE-ProRule" id="PRU00391"/>
    </source>
</evidence>
<evidence type="ECO:0000256" key="10">
    <source>
        <dbReference type="ARBA" id="ARBA00023204"/>
    </source>
</evidence>
<dbReference type="Proteomes" id="UP000591272">
    <property type="component" value="Unassembled WGS sequence"/>
</dbReference>
<dbReference type="Pfam" id="PF01149">
    <property type="entry name" value="Fapy_DNA_glyco"/>
    <property type="match status" value="1"/>
</dbReference>
<feature type="domain" description="Formamidopyrimidine-DNA glycosylase catalytic" evidence="17">
    <location>
        <begin position="1"/>
        <end position="94"/>
    </location>
</feature>
<keyword evidence="9" id="KW-0238">DNA-binding</keyword>
<keyword evidence="18" id="KW-0255">Endonuclease</keyword>
<dbReference type="SMART" id="SM01232">
    <property type="entry name" value="H2TH"/>
    <property type="match status" value="1"/>
</dbReference>
<dbReference type="GO" id="GO:0008270">
    <property type="term" value="F:zinc ion binding"/>
    <property type="evidence" value="ECO:0007669"/>
    <property type="project" value="UniProtKB-KW"/>
</dbReference>
<evidence type="ECO:0000256" key="1">
    <source>
        <dbReference type="ARBA" id="ARBA00001947"/>
    </source>
</evidence>
<dbReference type="AlphaFoldDB" id="A0A7Y9GCC4"/>
<evidence type="ECO:0000259" key="16">
    <source>
        <dbReference type="PROSITE" id="PS51066"/>
    </source>
</evidence>
<dbReference type="SMART" id="SM00898">
    <property type="entry name" value="Fapy_DNA_glyco"/>
    <property type="match status" value="1"/>
</dbReference>
<keyword evidence="7 18" id="KW-0378">Hydrolase</keyword>
<evidence type="ECO:0000256" key="2">
    <source>
        <dbReference type="ARBA" id="ARBA00009409"/>
    </source>
</evidence>
<dbReference type="InterPro" id="IPR010663">
    <property type="entry name" value="Znf_FPG/IleRS"/>
</dbReference>
<dbReference type="SUPFAM" id="SSF81624">
    <property type="entry name" value="N-terminal domain of MutM-like DNA repair proteins"/>
    <property type="match status" value="1"/>
</dbReference>
<dbReference type="InterPro" id="IPR035937">
    <property type="entry name" value="FPG_N"/>
</dbReference>
<dbReference type="Pfam" id="PF06831">
    <property type="entry name" value="H2TH"/>
    <property type="match status" value="1"/>
</dbReference>
<dbReference type="GO" id="GO:0000703">
    <property type="term" value="F:oxidized pyrimidine nucleobase lesion DNA N-glycosylase activity"/>
    <property type="evidence" value="ECO:0007669"/>
    <property type="project" value="TreeGrafter"/>
</dbReference>
<sequence length="271" mass="29387">MPEGHTIHRLAAEHQRMFGGLAVAASSPQGRFAEGARWLDGRVLSAADAHGKHLLLGFDDDRTLHVHLGIYGKYTFGEGPAPAPVGIVRLRLEGGGRYADLRGPNTCELLEPGEVKLLRDRLGPDPLRGDADPEAAWRRIGRARTPIAVLLMDQSVVAGPGNIYRAEVLFRQGIDPRLPGRRLSARRWAALWDDLVELMAAGVRAGRIDTVRPEHMPEAMGRAPRVDGHGGEVYVYRRAGLPCLVCGTAVATVEVAGRNLFWCPGCQPPAV</sequence>